<dbReference type="Proteomes" id="UP000053647">
    <property type="component" value="Unassembled WGS sequence"/>
</dbReference>
<feature type="region of interest" description="Disordered" evidence="1">
    <location>
        <begin position="1"/>
        <end position="165"/>
    </location>
</feature>
<dbReference type="AlphaFoldDB" id="A0A0C9TXU9"/>
<sequence length="165" mass="18190">GPSPRPTSVPKGPRQPHVNPTWPNPLPEAYEHAERCTLTPDGPPAVPKAHEHGKWPQNDTPTSPGPTSMPNRPHRPDVDATWPTPSLRPSSTLNGHDMAQSHHQGARAHQMHTMTPDGCQTTQPLATSPRGCQTAHDNARWTVPFPQSHEDTKRRTSARQRTHCP</sequence>
<name>A0A0C9TXU9_PAXIN</name>
<evidence type="ECO:0000313" key="2">
    <source>
        <dbReference type="EMBL" id="KIJ15098.1"/>
    </source>
</evidence>
<feature type="compositionally biased region" description="Polar residues" evidence="1">
    <location>
        <begin position="57"/>
        <end position="70"/>
    </location>
</feature>
<proteinExistence type="predicted"/>
<dbReference type="OrthoDB" id="10516208at2759"/>
<feature type="compositionally biased region" description="Polar residues" evidence="1">
    <location>
        <begin position="83"/>
        <end position="94"/>
    </location>
</feature>
<organism evidence="2 3">
    <name type="scientific">Paxillus involutus ATCC 200175</name>
    <dbReference type="NCBI Taxonomy" id="664439"/>
    <lineage>
        <taxon>Eukaryota</taxon>
        <taxon>Fungi</taxon>
        <taxon>Dikarya</taxon>
        <taxon>Basidiomycota</taxon>
        <taxon>Agaricomycotina</taxon>
        <taxon>Agaricomycetes</taxon>
        <taxon>Agaricomycetidae</taxon>
        <taxon>Boletales</taxon>
        <taxon>Paxilineae</taxon>
        <taxon>Paxillaceae</taxon>
        <taxon>Paxillus</taxon>
    </lineage>
</organism>
<gene>
    <name evidence="2" type="ORF">PAXINDRAFT_77904</name>
</gene>
<accession>A0A0C9TXU9</accession>
<reference evidence="2 3" key="1">
    <citation type="submission" date="2014-06" db="EMBL/GenBank/DDBJ databases">
        <authorList>
            <consortium name="DOE Joint Genome Institute"/>
            <person name="Kuo A."/>
            <person name="Kohler A."/>
            <person name="Nagy L.G."/>
            <person name="Floudas D."/>
            <person name="Copeland A."/>
            <person name="Barry K.W."/>
            <person name="Cichocki N."/>
            <person name="Veneault-Fourrey C."/>
            <person name="LaButti K."/>
            <person name="Lindquist E.A."/>
            <person name="Lipzen A."/>
            <person name="Lundell T."/>
            <person name="Morin E."/>
            <person name="Murat C."/>
            <person name="Sun H."/>
            <person name="Tunlid A."/>
            <person name="Henrissat B."/>
            <person name="Grigoriev I.V."/>
            <person name="Hibbett D.S."/>
            <person name="Martin F."/>
            <person name="Nordberg H.P."/>
            <person name="Cantor M.N."/>
            <person name="Hua S.X."/>
        </authorList>
    </citation>
    <scope>NUCLEOTIDE SEQUENCE [LARGE SCALE GENOMIC DNA]</scope>
    <source>
        <strain evidence="2 3">ATCC 200175</strain>
    </source>
</reference>
<keyword evidence="3" id="KW-1185">Reference proteome</keyword>
<reference evidence="3" key="2">
    <citation type="submission" date="2015-01" db="EMBL/GenBank/DDBJ databases">
        <title>Evolutionary Origins and Diversification of the Mycorrhizal Mutualists.</title>
        <authorList>
            <consortium name="DOE Joint Genome Institute"/>
            <consortium name="Mycorrhizal Genomics Consortium"/>
            <person name="Kohler A."/>
            <person name="Kuo A."/>
            <person name="Nagy L.G."/>
            <person name="Floudas D."/>
            <person name="Copeland A."/>
            <person name="Barry K.W."/>
            <person name="Cichocki N."/>
            <person name="Veneault-Fourrey C."/>
            <person name="LaButti K."/>
            <person name="Lindquist E.A."/>
            <person name="Lipzen A."/>
            <person name="Lundell T."/>
            <person name="Morin E."/>
            <person name="Murat C."/>
            <person name="Riley R."/>
            <person name="Ohm R."/>
            <person name="Sun H."/>
            <person name="Tunlid A."/>
            <person name="Henrissat B."/>
            <person name="Grigoriev I.V."/>
            <person name="Hibbett D.S."/>
            <person name="Martin F."/>
        </authorList>
    </citation>
    <scope>NUCLEOTIDE SEQUENCE [LARGE SCALE GENOMIC DNA]</scope>
    <source>
        <strain evidence="3">ATCC 200175</strain>
    </source>
</reference>
<evidence type="ECO:0000313" key="3">
    <source>
        <dbReference type="Proteomes" id="UP000053647"/>
    </source>
</evidence>
<protein>
    <submittedName>
        <fullName evidence="2">Uncharacterized protein</fullName>
    </submittedName>
</protein>
<dbReference type="EMBL" id="KN819338">
    <property type="protein sequence ID" value="KIJ15098.1"/>
    <property type="molecule type" value="Genomic_DNA"/>
</dbReference>
<feature type="compositionally biased region" description="Basic residues" evidence="1">
    <location>
        <begin position="155"/>
        <end position="165"/>
    </location>
</feature>
<feature type="non-terminal residue" evidence="2">
    <location>
        <position position="1"/>
    </location>
</feature>
<dbReference type="HOGENOM" id="CLU_1661344_0_0_1"/>
<evidence type="ECO:0000256" key="1">
    <source>
        <dbReference type="SAM" id="MobiDB-lite"/>
    </source>
</evidence>